<keyword evidence="10" id="KW-1185">Reference proteome</keyword>
<evidence type="ECO:0000256" key="6">
    <source>
        <dbReference type="ARBA" id="ARBA00023136"/>
    </source>
</evidence>
<gene>
    <name evidence="9" type="ORF">SAMN05878437_2948</name>
</gene>
<keyword evidence="3" id="KW-0997">Cell inner membrane</keyword>
<evidence type="ECO:0000256" key="5">
    <source>
        <dbReference type="ARBA" id="ARBA00022989"/>
    </source>
</evidence>
<dbReference type="CDD" id="cd06259">
    <property type="entry name" value="YdcF-like"/>
    <property type="match status" value="1"/>
</dbReference>
<evidence type="ECO:0000256" key="4">
    <source>
        <dbReference type="ARBA" id="ARBA00022692"/>
    </source>
</evidence>
<dbReference type="STRING" id="29571.SAMN05878437_2948"/>
<dbReference type="RefSeq" id="WP_079554803.1">
    <property type="nucleotide sequence ID" value="NZ_LT670847.1"/>
</dbReference>
<evidence type="ECO:0000256" key="2">
    <source>
        <dbReference type="ARBA" id="ARBA00022475"/>
    </source>
</evidence>
<keyword evidence="2" id="KW-1003">Cell membrane</keyword>
<evidence type="ECO:0000256" key="3">
    <source>
        <dbReference type="ARBA" id="ARBA00022519"/>
    </source>
</evidence>
<evidence type="ECO:0000256" key="1">
    <source>
        <dbReference type="ARBA" id="ARBA00004377"/>
    </source>
</evidence>
<proteinExistence type="predicted"/>
<feature type="domain" description="DUF218" evidence="8">
    <location>
        <begin position="56"/>
        <end position="190"/>
    </location>
</feature>
<dbReference type="EMBL" id="LT670847">
    <property type="protein sequence ID" value="SHM43710.1"/>
    <property type="molecule type" value="Genomic_DNA"/>
</dbReference>
<dbReference type="FunCoup" id="A0A1M7ISK4">
    <property type="interactions" value="19"/>
</dbReference>
<dbReference type="GO" id="GO:0005886">
    <property type="term" value="C:plasma membrane"/>
    <property type="evidence" value="ECO:0007669"/>
    <property type="project" value="UniProtKB-SubCell"/>
</dbReference>
<comment type="function">
    <text evidence="7">Participates in the barrier function of the cell envelope.</text>
</comment>
<dbReference type="AlphaFoldDB" id="A0A1M7ISK4"/>
<dbReference type="Pfam" id="PF02698">
    <property type="entry name" value="DUF218"/>
    <property type="match status" value="1"/>
</dbReference>
<evidence type="ECO:0000313" key="9">
    <source>
        <dbReference type="EMBL" id="SHM43710.1"/>
    </source>
</evidence>
<reference evidence="9 10" key="1">
    <citation type="submission" date="2016-11" db="EMBL/GenBank/DDBJ databases">
        <authorList>
            <person name="Jaros S."/>
            <person name="Januszkiewicz K."/>
            <person name="Wedrychowicz H."/>
        </authorList>
    </citation>
    <scope>NUCLEOTIDE SEQUENCE [LARGE SCALE GENOMIC DNA]</scope>
    <source>
        <strain evidence="9 10">ACAM 12</strain>
    </source>
</reference>
<accession>A0A1M7ISK4</accession>
<name>A0A1M7ISK4_9GAMM</name>
<evidence type="ECO:0000313" key="10">
    <source>
        <dbReference type="Proteomes" id="UP000190911"/>
    </source>
</evidence>
<sequence>MMQRLLGGMKQLLMLLGALLLLAVLLWVAGNLWVLSHSAPYIQSNVAHCQSQRIGVVFGTSSWTRTGVRNPHFNARMDTAARLIHSGRVRHLLLSGDNRTRAYNEPRAMWHDLNKRGVAPEQLTMDFAGFSTFDTLARAQDVFQVDKAVLITQRWHLPRAIYIARARGMEVTGCVASAGAVAGEWRLRLRESLARVAALGDLYLWGREPYFLGPPEPILMPDEAVRPPLLETVVEVSADDESR</sequence>
<dbReference type="InParanoid" id="A0A1M7ISK4"/>
<keyword evidence="5" id="KW-1133">Transmembrane helix</keyword>
<keyword evidence="6" id="KW-0472">Membrane</keyword>
<comment type="subcellular location">
    <subcellularLocation>
        <location evidence="1">Cell inner membrane</location>
        <topology evidence="1">Single-pass membrane protein</topology>
    </subcellularLocation>
</comment>
<dbReference type="InterPro" id="IPR051599">
    <property type="entry name" value="Cell_Envelope_Assoc"/>
</dbReference>
<organism evidence="9 10">
    <name type="scientific">Vreelandella subglaciescola</name>
    <dbReference type="NCBI Taxonomy" id="29571"/>
    <lineage>
        <taxon>Bacteria</taxon>
        <taxon>Pseudomonadati</taxon>
        <taxon>Pseudomonadota</taxon>
        <taxon>Gammaproteobacteria</taxon>
        <taxon>Oceanospirillales</taxon>
        <taxon>Halomonadaceae</taxon>
        <taxon>Vreelandella</taxon>
    </lineage>
</organism>
<dbReference type="PANTHER" id="PTHR30336">
    <property type="entry name" value="INNER MEMBRANE PROTEIN, PROBABLE PERMEASE"/>
    <property type="match status" value="1"/>
</dbReference>
<keyword evidence="4" id="KW-0812">Transmembrane</keyword>
<dbReference type="Proteomes" id="UP000190911">
    <property type="component" value="Chromosome I"/>
</dbReference>
<protein>
    <submittedName>
        <fullName evidence="9">SanA protein</fullName>
    </submittedName>
</protein>
<dbReference type="PANTHER" id="PTHR30336:SF0">
    <property type="entry name" value="PROTEIN SANA"/>
    <property type="match status" value="1"/>
</dbReference>
<dbReference type="InterPro" id="IPR003848">
    <property type="entry name" value="DUF218"/>
</dbReference>
<evidence type="ECO:0000259" key="8">
    <source>
        <dbReference type="Pfam" id="PF02698"/>
    </source>
</evidence>
<evidence type="ECO:0000256" key="7">
    <source>
        <dbReference type="ARBA" id="ARBA00037355"/>
    </source>
</evidence>